<feature type="transmembrane region" description="Helical" evidence="1">
    <location>
        <begin position="39"/>
        <end position="64"/>
    </location>
</feature>
<evidence type="ECO:0000313" key="2">
    <source>
        <dbReference type="EMBL" id="PSJ47914.1"/>
    </source>
</evidence>
<name>A0A2P7RCF1_9GAMM</name>
<proteinExistence type="predicted"/>
<evidence type="ECO:0000313" key="3">
    <source>
        <dbReference type="Proteomes" id="UP000240243"/>
    </source>
</evidence>
<sequence>MDRYRPKTSSPFHRPLFLGFGTMRLLGLLLLALRFTGLLLFFAQLALLLGILRSRFFTGLFGLVRFTW</sequence>
<dbReference type="AlphaFoldDB" id="A0A2P7RCF1"/>
<reference evidence="2 3" key="1">
    <citation type="submission" date="2018-03" db="EMBL/GenBank/DDBJ databases">
        <title>The draft genome of Zobellella sp. 59N8.</title>
        <authorList>
            <person name="Liu L."/>
            <person name="Li L."/>
            <person name="Zhang X."/>
            <person name="Liang L."/>
            <person name="Wang T."/>
        </authorList>
    </citation>
    <scope>NUCLEOTIDE SEQUENCE [LARGE SCALE GENOMIC DNA]</scope>
    <source>
        <strain evidence="2 3">59N8</strain>
    </source>
</reference>
<keyword evidence="3" id="KW-1185">Reference proteome</keyword>
<keyword evidence="1" id="KW-0812">Transmembrane</keyword>
<gene>
    <name evidence="2" type="ORF">C7H85_03660</name>
</gene>
<evidence type="ECO:0000256" key="1">
    <source>
        <dbReference type="SAM" id="Phobius"/>
    </source>
</evidence>
<protein>
    <submittedName>
        <fullName evidence="2">Uncharacterized protein</fullName>
    </submittedName>
</protein>
<keyword evidence="1" id="KW-0472">Membrane</keyword>
<accession>A0A2P7RCF1</accession>
<comment type="caution">
    <text evidence="2">The sequence shown here is derived from an EMBL/GenBank/DDBJ whole genome shotgun (WGS) entry which is preliminary data.</text>
</comment>
<keyword evidence="1" id="KW-1133">Transmembrane helix</keyword>
<dbReference type="EMBL" id="PXYG01000001">
    <property type="protein sequence ID" value="PSJ47914.1"/>
    <property type="molecule type" value="Genomic_DNA"/>
</dbReference>
<dbReference type="Proteomes" id="UP000240243">
    <property type="component" value="Unassembled WGS sequence"/>
</dbReference>
<organism evidence="2 3">
    <name type="scientific">Zobellella endophytica</name>
    <dbReference type="NCBI Taxonomy" id="2116700"/>
    <lineage>
        <taxon>Bacteria</taxon>
        <taxon>Pseudomonadati</taxon>
        <taxon>Pseudomonadota</taxon>
        <taxon>Gammaproteobacteria</taxon>
        <taxon>Aeromonadales</taxon>
        <taxon>Aeromonadaceae</taxon>
        <taxon>Zobellella</taxon>
    </lineage>
</organism>